<gene>
    <name evidence="9" type="ORF">N7603_04545</name>
</gene>
<organism evidence="9 10">
    <name type="scientific">Paracholeplasma vituli</name>
    <dbReference type="NCBI Taxonomy" id="69473"/>
    <lineage>
        <taxon>Bacteria</taxon>
        <taxon>Bacillati</taxon>
        <taxon>Mycoplasmatota</taxon>
        <taxon>Mollicutes</taxon>
        <taxon>Acholeplasmatales</taxon>
        <taxon>Acholeplasmataceae</taxon>
        <taxon>Paracholeplasma</taxon>
    </lineage>
</organism>
<dbReference type="Proteomes" id="UP001209076">
    <property type="component" value="Unassembled WGS sequence"/>
</dbReference>
<dbReference type="SUPFAM" id="SSF46785">
    <property type="entry name" value="Winged helix' DNA-binding domain"/>
    <property type="match status" value="1"/>
</dbReference>
<dbReference type="PANTHER" id="PTHR42756">
    <property type="entry name" value="TRANSCRIPTIONAL REGULATOR, MARR"/>
    <property type="match status" value="1"/>
</dbReference>
<comment type="caution">
    <text evidence="9">The sequence shown here is derived from an EMBL/GenBank/DDBJ whole genome shotgun (WGS) entry which is preliminary data.</text>
</comment>
<evidence type="ECO:0000256" key="6">
    <source>
        <dbReference type="ARBA" id="ARBA00047188"/>
    </source>
</evidence>
<evidence type="ECO:0000313" key="10">
    <source>
        <dbReference type="Proteomes" id="UP001209076"/>
    </source>
</evidence>
<dbReference type="PRINTS" id="PR00598">
    <property type="entry name" value="HTHMARR"/>
</dbReference>
<keyword evidence="10" id="KW-1185">Reference proteome</keyword>
<evidence type="ECO:0000256" key="7">
    <source>
        <dbReference type="ARBA" id="ARBA00047207"/>
    </source>
</evidence>
<dbReference type="EMBL" id="JAOEGN010000007">
    <property type="protein sequence ID" value="MCU0104920.1"/>
    <property type="molecule type" value="Genomic_DNA"/>
</dbReference>
<accession>A0ABT2PVE2</accession>
<protein>
    <recommendedName>
        <fullName evidence="6">HTH-type transcriptional regulator SarZ</fullName>
    </recommendedName>
    <alternativeName>
        <fullName evidence="7">Staphylococcal accessory regulator Z</fullName>
    </alternativeName>
</protein>
<evidence type="ECO:0000313" key="9">
    <source>
        <dbReference type="EMBL" id="MCU0104920.1"/>
    </source>
</evidence>
<dbReference type="RefSeq" id="WP_262096178.1">
    <property type="nucleotide sequence ID" value="NZ_JAOEGN010000007.1"/>
</dbReference>
<proteinExistence type="inferred from homology"/>
<evidence type="ECO:0000256" key="1">
    <source>
        <dbReference type="ARBA" id="ARBA00004496"/>
    </source>
</evidence>
<comment type="similarity">
    <text evidence="5">Belongs to the SarZ family.</text>
</comment>
<reference evidence="10" key="1">
    <citation type="submission" date="2023-07" db="EMBL/GenBank/DDBJ databases">
        <title>Novel Mycoplasma species identified in domestic and wild animals.</title>
        <authorList>
            <person name="Volokhov D.V."/>
            <person name="Furtak V.A."/>
            <person name="Zagorodnyaya T.A."/>
        </authorList>
    </citation>
    <scope>NUCLEOTIDE SEQUENCE [LARGE SCALE GENOMIC DNA]</scope>
    <source>
        <strain evidence="10">92-19</strain>
    </source>
</reference>
<dbReference type="InterPro" id="IPR000835">
    <property type="entry name" value="HTH_MarR-typ"/>
</dbReference>
<dbReference type="SMART" id="SM00347">
    <property type="entry name" value="HTH_MARR"/>
    <property type="match status" value="1"/>
</dbReference>
<keyword evidence="4" id="KW-0804">Transcription</keyword>
<name>A0ABT2PVE2_9MOLU</name>
<dbReference type="InterPro" id="IPR036388">
    <property type="entry name" value="WH-like_DNA-bd_sf"/>
</dbReference>
<evidence type="ECO:0000259" key="8">
    <source>
        <dbReference type="PROSITE" id="PS50995"/>
    </source>
</evidence>
<evidence type="ECO:0000256" key="3">
    <source>
        <dbReference type="ARBA" id="ARBA00023125"/>
    </source>
</evidence>
<sequence>MNWKLDEQLCFLLYASSRNVIKAYKEILDPFGLTYTQYITMIALWEQDHQLVSELGDKLQLDSGTLTPLLKKLEKDGRVTRIRDHADQRKVYISLTDAGKALGEACKVVPERLLQCVQIDKQKARELYFILKDVYKDYLEDDKS</sequence>
<evidence type="ECO:0000256" key="5">
    <source>
        <dbReference type="ARBA" id="ARBA00046337"/>
    </source>
</evidence>
<dbReference type="InterPro" id="IPR055166">
    <property type="entry name" value="Transc_reg_Sar_Rot_HTH"/>
</dbReference>
<dbReference type="PROSITE" id="PS50995">
    <property type="entry name" value="HTH_MARR_2"/>
    <property type="match status" value="1"/>
</dbReference>
<dbReference type="InterPro" id="IPR036390">
    <property type="entry name" value="WH_DNA-bd_sf"/>
</dbReference>
<keyword evidence="3" id="KW-0238">DNA-binding</keyword>
<feature type="domain" description="HTH marR-type" evidence="8">
    <location>
        <begin position="6"/>
        <end position="136"/>
    </location>
</feature>
<dbReference type="PANTHER" id="PTHR42756:SF1">
    <property type="entry name" value="TRANSCRIPTIONAL REPRESSOR OF EMRAB OPERON"/>
    <property type="match status" value="1"/>
</dbReference>
<dbReference type="Gene3D" id="1.10.10.10">
    <property type="entry name" value="Winged helix-like DNA-binding domain superfamily/Winged helix DNA-binding domain"/>
    <property type="match status" value="1"/>
</dbReference>
<evidence type="ECO:0000256" key="4">
    <source>
        <dbReference type="ARBA" id="ARBA00023163"/>
    </source>
</evidence>
<dbReference type="Pfam" id="PF22381">
    <property type="entry name" value="Staph_reg_Sar_Rot"/>
    <property type="match status" value="1"/>
</dbReference>
<comment type="subcellular location">
    <subcellularLocation>
        <location evidence="1">Cytoplasm</location>
    </subcellularLocation>
</comment>
<keyword evidence="2" id="KW-0805">Transcription regulation</keyword>
<evidence type="ECO:0000256" key="2">
    <source>
        <dbReference type="ARBA" id="ARBA00023015"/>
    </source>
</evidence>